<dbReference type="Proteomes" id="UP000006727">
    <property type="component" value="Chromosome 26"/>
</dbReference>
<dbReference type="InterPro" id="IPR005123">
    <property type="entry name" value="Oxoglu/Fe-dep_dioxygenase_dom"/>
</dbReference>
<keyword evidence="6" id="KW-1185">Reference proteome</keyword>
<evidence type="ECO:0000313" key="6">
    <source>
        <dbReference type="Proteomes" id="UP000006727"/>
    </source>
</evidence>
<dbReference type="FunFam" id="2.60.120.330:FF:000079">
    <property type="entry name" value="Protein SRG1"/>
    <property type="match status" value="1"/>
</dbReference>
<accession>A0A7I4FIR2</accession>
<organism evidence="5 6">
    <name type="scientific">Physcomitrium patens</name>
    <name type="common">Spreading-leaved earth moss</name>
    <name type="synonym">Physcomitrella patens</name>
    <dbReference type="NCBI Taxonomy" id="3218"/>
    <lineage>
        <taxon>Eukaryota</taxon>
        <taxon>Viridiplantae</taxon>
        <taxon>Streptophyta</taxon>
        <taxon>Embryophyta</taxon>
        <taxon>Bryophyta</taxon>
        <taxon>Bryophytina</taxon>
        <taxon>Bryopsida</taxon>
        <taxon>Funariidae</taxon>
        <taxon>Funariales</taxon>
        <taxon>Funariaceae</taxon>
        <taxon>Physcomitrium</taxon>
    </lineage>
</organism>
<evidence type="ECO:0000256" key="2">
    <source>
        <dbReference type="ARBA" id="ARBA00023004"/>
    </source>
</evidence>
<proteinExistence type="inferred from homology"/>
<dbReference type="PANTHER" id="PTHR47990">
    <property type="entry name" value="2-OXOGLUTARATE (2OG) AND FE(II)-DEPENDENT OXYGENASE SUPERFAMILY PROTEIN-RELATED"/>
    <property type="match status" value="1"/>
</dbReference>
<dbReference type="InterPro" id="IPR026992">
    <property type="entry name" value="DIOX_N"/>
</dbReference>
<dbReference type="EnsemblPlants" id="Pp3c26_14320V3.2">
    <property type="protein sequence ID" value="Pp3c26_14320V3.2"/>
    <property type="gene ID" value="Pp3c26_14320"/>
</dbReference>
<reference evidence="5" key="3">
    <citation type="submission" date="2020-12" db="UniProtKB">
        <authorList>
            <consortium name="EnsemblPlants"/>
        </authorList>
    </citation>
    <scope>IDENTIFICATION</scope>
</reference>
<dbReference type="SUPFAM" id="SSF51197">
    <property type="entry name" value="Clavaminate synthase-like"/>
    <property type="match status" value="1"/>
</dbReference>
<dbReference type="InterPro" id="IPR044861">
    <property type="entry name" value="IPNS-like_FE2OG_OXY"/>
</dbReference>
<gene>
    <name evidence="5" type="primary">LOC112277735</name>
</gene>
<feature type="domain" description="Fe2OG dioxygenase" evidence="4">
    <location>
        <begin position="283"/>
        <end position="383"/>
    </location>
</feature>
<evidence type="ECO:0000313" key="5">
    <source>
        <dbReference type="EnsemblPlants" id="Pp3c26_14320V3.2"/>
    </source>
</evidence>
<dbReference type="PRINTS" id="PR00682">
    <property type="entry name" value="IPNSYNTHASE"/>
</dbReference>
<comment type="similarity">
    <text evidence="3">Belongs to the iron/ascorbate-dependent oxidoreductase family.</text>
</comment>
<dbReference type="PROSITE" id="PS51471">
    <property type="entry name" value="FE2OG_OXY"/>
    <property type="match status" value="1"/>
</dbReference>
<evidence type="ECO:0000256" key="1">
    <source>
        <dbReference type="ARBA" id="ARBA00022723"/>
    </source>
</evidence>
<keyword evidence="2 3" id="KW-0408">Iron</keyword>
<reference evidence="5 6" key="2">
    <citation type="journal article" date="2018" name="Plant J.">
        <title>The Physcomitrella patens chromosome-scale assembly reveals moss genome structure and evolution.</title>
        <authorList>
            <person name="Lang D."/>
            <person name="Ullrich K.K."/>
            <person name="Murat F."/>
            <person name="Fuchs J."/>
            <person name="Jenkins J."/>
            <person name="Haas F.B."/>
            <person name="Piednoel M."/>
            <person name="Gundlach H."/>
            <person name="Van Bel M."/>
            <person name="Meyberg R."/>
            <person name="Vives C."/>
            <person name="Morata J."/>
            <person name="Symeonidi A."/>
            <person name="Hiss M."/>
            <person name="Muchero W."/>
            <person name="Kamisugi Y."/>
            <person name="Saleh O."/>
            <person name="Blanc G."/>
            <person name="Decker E.L."/>
            <person name="van Gessel N."/>
            <person name="Grimwood J."/>
            <person name="Hayes R.D."/>
            <person name="Graham S.W."/>
            <person name="Gunter L.E."/>
            <person name="McDaniel S.F."/>
            <person name="Hoernstein S.N.W."/>
            <person name="Larsson A."/>
            <person name="Li F.W."/>
            <person name="Perroud P.F."/>
            <person name="Phillips J."/>
            <person name="Ranjan P."/>
            <person name="Rokshar D.S."/>
            <person name="Rothfels C.J."/>
            <person name="Schneider L."/>
            <person name="Shu S."/>
            <person name="Stevenson D.W."/>
            <person name="Thummler F."/>
            <person name="Tillich M."/>
            <person name="Villarreal Aguilar J.C."/>
            <person name="Widiez T."/>
            <person name="Wong G.K."/>
            <person name="Wymore A."/>
            <person name="Zhang Y."/>
            <person name="Zimmer A.D."/>
            <person name="Quatrano R.S."/>
            <person name="Mayer K.F.X."/>
            <person name="Goodstein D."/>
            <person name="Casacuberta J.M."/>
            <person name="Vandepoele K."/>
            <person name="Reski R."/>
            <person name="Cuming A.C."/>
            <person name="Tuskan G.A."/>
            <person name="Maumus F."/>
            <person name="Salse J."/>
            <person name="Schmutz J."/>
            <person name="Rensing S.A."/>
        </authorList>
    </citation>
    <scope>NUCLEOTIDE SEQUENCE [LARGE SCALE GENOMIC DNA]</scope>
    <source>
        <strain evidence="5 6">cv. Gransden 2004</strain>
    </source>
</reference>
<dbReference type="GO" id="GO:0046872">
    <property type="term" value="F:metal ion binding"/>
    <property type="evidence" value="ECO:0007669"/>
    <property type="project" value="UniProtKB-KW"/>
</dbReference>
<dbReference type="AlphaFoldDB" id="A0A7I4FIR2"/>
<dbReference type="EMBL" id="ABEU02000026">
    <property type="status" value="NOT_ANNOTATED_CDS"/>
    <property type="molecule type" value="Genomic_DNA"/>
</dbReference>
<dbReference type="InterPro" id="IPR050231">
    <property type="entry name" value="Iron_ascorbate_oxido_reductase"/>
</dbReference>
<keyword evidence="1 3" id="KW-0479">Metal-binding</keyword>
<dbReference type="InterPro" id="IPR027443">
    <property type="entry name" value="IPNS-like_sf"/>
</dbReference>
<name>A0A7I4FIR2_PHYPA</name>
<dbReference type="InParanoid" id="A0A7I4FIR2"/>
<dbReference type="Pfam" id="PF14226">
    <property type="entry name" value="DIOX_N"/>
    <property type="match status" value="1"/>
</dbReference>
<reference evidence="5 6" key="1">
    <citation type="journal article" date="2008" name="Science">
        <title>The Physcomitrella genome reveals evolutionary insights into the conquest of land by plants.</title>
        <authorList>
            <person name="Rensing S."/>
            <person name="Lang D."/>
            <person name="Zimmer A."/>
            <person name="Terry A."/>
            <person name="Salamov A."/>
            <person name="Shapiro H."/>
            <person name="Nishiyama T."/>
            <person name="Perroud P.-F."/>
            <person name="Lindquist E."/>
            <person name="Kamisugi Y."/>
            <person name="Tanahashi T."/>
            <person name="Sakakibara K."/>
            <person name="Fujita T."/>
            <person name="Oishi K."/>
            <person name="Shin-I T."/>
            <person name="Kuroki Y."/>
            <person name="Toyoda A."/>
            <person name="Suzuki Y."/>
            <person name="Hashimoto A."/>
            <person name="Yamaguchi K."/>
            <person name="Sugano A."/>
            <person name="Kohara Y."/>
            <person name="Fujiyama A."/>
            <person name="Anterola A."/>
            <person name="Aoki S."/>
            <person name="Ashton N."/>
            <person name="Barbazuk W.B."/>
            <person name="Barker E."/>
            <person name="Bennetzen J."/>
            <person name="Bezanilla M."/>
            <person name="Blankenship R."/>
            <person name="Cho S.H."/>
            <person name="Dutcher S."/>
            <person name="Estelle M."/>
            <person name="Fawcett J.A."/>
            <person name="Gundlach H."/>
            <person name="Hanada K."/>
            <person name="Heyl A."/>
            <person name="Hicks K.A."/>
            <person name="Hugh J."/>
            <person name="Lohr M."/>
            <person name="Mayer K."/>
            <person name="Melkozernov A."/>
            <person name="Murata T."/>
            <person name="Nelson D."/>
            <person name="Pils B."/>
            <person name="Prigge M."/>
            <person name="Reiss B."/>
            <person name="Renner T."/>
            <person name="Rombauts S."/>
            <person name="Rushton P."/>
            <person name="Sanderfoot A."/>
            <person name="Schween G."/>
            <person name="Shiu S.-H."/>
            <person name="Stueber K."/>
            <person name="Theodoulou F.L."/>
            <person name="Tu H."/>
            <person name="Van de Peer Y."/>
            <person name="Verrier P.J."/>
            <person name="Waters E."/>
            <person name="Wood A."/>
            <person name="Yang L."/>
            <person name="Cove D."/>
            <person name="Cuming A."/>
            <person name="Hasebe M."/>
            <person name="Lucas S."/>
            <person name="Mishler D.B."/>
            <person name="Reski R."/>
            <person name="Grigoriev I."/>
            <person name="Quatrano R.S."/>
            <person name="Boore J.L."/>
        </authorList>
    </citation>
    <scope>NUCLEOTIDE SEQUENCE [LARGE SCALE GENOMIC DNA]</scope>
    <source>
        <strain evidence="5 6">cv. Gransden 2004</strain>
    </source>
</reference>
<dbReference type="GO" id="GO:0016706">
    <property type="term" value="F:2-oxoglutarate-dependent dioxygenase activity"/>
    <property type="evidence" value="ECO:0000318"/>
    <property type="project" value="GO_Central"/>
</dbReference>
<dbReference type="Gramene" id="Pp3c26_14320V3.2">
    <property type="protein sequence ID" value="Pp3c26_14320V3.2"/>
    <property type="gene ID" value="Pp3c26_14320"/>
</dbReference>
<protein>
    <recommendedName>
        <fullName evidence="4">Fe2OG dioxygenase domain-containing protein</fullName>
    </recommendedName>
</protein>
<dbReference type="FunCoup" id="A0A7I4FIR2">
    <property type="interactions" value="15"/>
</dbReference>
<sequence>MTESQVFHTTCPAIYGSAVASIMFQVSRHRPEKAANESFECNSVLLLNSIFILANWSSQTEGGGSHFEFVSVCHRDSISRNCTAMTLSDAANHILLNSGLLQSRTLGEFVLQDSDQPLPAQNLFSSSDALPTIDLYCAGAAEQLAAACRDWGFFQIQNHGIPLELLNRLRAHSHSFFELPLEQKERAAACSANSFYGYGIAKGRTYSPNAWMEAFHMEWTPASQVRRHMERIGIPQPQFEGFCEAVEQYASQAEKLAVQLMELVALGLGLDATTFSRHFAGSSTSTVRMNYYPPCPQPSRTLGISPHSDFNIFTILLQDTVAGLQVLKDNDEWVTVKPNPNALVVNVGDTLHAWSNGRIKSVMHRALVNTTEPRLSVVYFFGPHPDTKIDPIPALVSSDCPLRYRSFVYKQFVEQILQNRGKKVFESPLNSLLL</sequence>
<dbReference type="Gene3D" id="2.60.120.330">
    <property type="entry name" value="B-lactam Antibiotic, Isopenicillin N Synthase, Chain"/>
    <property type="match status" value="1"/>
</dbReference>
<dbReference type="Pfam" id="PF03171">
    <property type="entry name" value="2OG-FeII_Oxy"/>
    <property type="match status" value="1"/>
</dbReference>
<keyword evidence="3" id="KW-0560">Oxidoreductase</keyword>
<evidence type="ECO:0000256" key="3">
    <source>
        <dbReference type="RuleBase" id="RU003682"/>
    </source>
</evidence>
<evidence type="ECO:0000259" key="4">
    <source>
        <dbReference type="PROSITE" id="PS51471"/>
    </source>
</evidence>